<sequence>MKRLLLILLVATVFSGCSLNDDDYLEFQVEFLPIERVEFPDEIQTNQVNKIKIYYRRPNDCYYYDGIYVEKNELSQTLAVQSLVVQDANCKPIENENPEMVMYDFSFSEYVDTTSPYTLKIFKGKDEEGNMIFETITIQ</sequence>
<feature type="chain" id="PRO_5046692187" description="Lipoprotein" evidence="1">
    <location>
        <begin position="21"/>
        <end position="139"/>
    </location>
</feature>
<dbReference type="EMBL" id="BMJE01000004">
    <property type="protein sequence ID" value="GGB77838.1"/>
    <property type="molecule type" value="Genomic_DNA"/>
</dbReference>
<keyword evidence="1" id="KW-0732">Signal</keyword>
<evidence type="ECO:0000313" key="2">
    <source>
        <dbReference type="EMBL" id="GGB77838.1"/>
    </source>
</evidence>
<feature type="signal peptide" evidence="1">
    <location>
        <begin position="1"/>
        <end position="20"/>
    </location>
</feature>
<keyword evidence="3" id="KW-1185">Reference proteome</keyword>
<reference evidence="3" key="1">
    <citation type="journal article" date="2019" name="Int. J. Syst. Evol. Microbiol.">
        <title>The Global Catalogue of Microorganisms (GCM) 10K type strain sequencing project: providing services to taxonomists for standard genome sequencing and annotation.</title>
        <authorList>
            <consortium name="The Broad Institute Genomics Platform"/>
            <consortium name="The Broad Institute Genome Sequencing Center for Infectious Disease"/>
            <person name="Wu L."/>
            <person name="Ma J."/>
        </authorList>
    </citation>
    <scope>NUCLEOTIDE SEQUENCE [LARGE SCALE GENOMIC DNA]</scope>
    <source>
        <strain evidence="3">CGMCC 1.15461</strain>
    </source>
</reference>
<evidence type="ECO:0000256" key="1">
    <source>
        <dbReference type="SAM" id="SignalP"/>
    </source>
</evidence>
<name>A0ABQ1JX32_9FLAO</name>
<gene>
    <name evidence="2" type="ORF">GCM10007424_17400</name>
</gene>
<proteinExistence type="predicted"/>
<evidence type="ECO:0000313" key="3">
    <source>
        <dbReference type="Proteomes" id="UP000615760"/>
    </source>
</evidence>
<comment type="caution">
    <text evidence="2">The sequence shown here is derived from an EMBL/GenBank/DDBJ whole genome shotgun (WGS) entry which is preliminary data.</text>
</comment>
<accession>A0ABQ1JX32</accession>
<organism evidence="2 3">
    <name type="scientific">Flavobacterium suaedae</name>
    <dbReference type="NCBI Taxonomy" id="1767027"/>
    <lineage>
        <taxon>Bacteria</taxon>
        <taxon>Pseudomonadati</taxon>
        <taxon>Bacteroidota</taxon>
        <taxon>Flavobacteriia</taxon>
        <taxon>Flavobacteriales</taxon>
        <taxon>Flavobacteriaceae</taxon>
        <taxon>Flavobacterium</taxon>
    </lineage>
</organism>
<dbReference type="Proteomes" id="UP000615760">
    <property type="component" value="Unassembled WGS sequence"/>
</dbReference>
<dbReference type="PROSITE" id="PS51257">
    <property type="entry name" value="PROKAR_LIPOPROTEIN"/>
    <property type="match status" value="1"/>
</dbReference>
<dbReference type="RefSeq" id="WP_188620887.1">
    <property type="nucleotide sequence ID" value="NZ_BMJE01000004.1"/>
</dbReference>
<protein>
    <recommendedName>
        <fullName evidence="4">Lipoprotein</fullName>
    </recommendedName>
</protein>
<evidence type="ECO:0008006" key="4">
    <source>
        <dbReference type="Google" id="ProtNLM"/>
    </source>
</evidence>